<dbReference type="AlphaFoldDB" id="A0A240ECH4"/>
<evidence type="ECO:0000256" key="2">
    <source>
        <dbReference type="SAM" id="Phobius"/>
    </source>
</evidence>
<sequence length="304" mass="34896">MMNNQQQPEHEQQQDSERVKKQRQIQQALEPFEDALIAQLPKPEDIIQAALERQKKQRQHQKKILSLLVLATLGGICWWNPVYEQHLLSTEVGEQKDYVLSDGSRVQLNTATQLQVAYRLFSRTIQLQQGEATFHVQHAAWHHWLPWAERDFNVQAGDIRIEDIGTIFNVRKLAQYDAQIAVVQGQVRVWSADQQQSTILMTGQSISTVQGQFAASQQIQDVQRLIAWQKGYYYFNNQRLADVLAELKRYGDLPVSIQSDELAKLRISGQADLTQRMQLIRALPSFAPVKLVEQDDGSMVIAKK</sequence>
<name>A0A240ECH4_9GAMM</name>
<accession>A0A240ECH4</accession>
<evidence type="ECO:0000256" key="1">
    <source>
        <dbReference type="SAM" id="MobiDB-lite"/>
    </source>
</evidence>
<dbReference type="GO" id="GO:0016989">
    <property type="term" value="F:sigma factor antagonist activity"/>
    <property type="evidence" value="ECO:0007669"/>
    <property type="project" value="TreeGrafter"/>
</dbReference>
<evidence type="ECO:0000313" key="5">
    <source>
        <dbReference type="Proteomes" id="UP000219042"/>
    </source>
</evidence>
<dbReference type="PANTHER" id="PTHR30273:SF2">
    <property type="entry name" value="PROTEIN FECR"/>
    <property type="match status" value="1"/>
</dbReference>
<feature type="region of interest" description="Disordered" evidence="1">
    <location>
        <begin position="1"/>
        <end position="25"/>
    </location>
</feature>
<gene>
    <name evidence="4" type="ORF">SAMN05421731_11166</name>
</gene>
<keyword evidence="2" id="KW-1133">Transmembrane helix</keyword>
<dbReference type="Pfam" id="PF04773">
    <property type="entry name" value="FecR"/>
    <property type="match status" value="1"/>
</dbReference>
<proteinExistence type="predicted"/>
<feature type="transmembrane region" description="Helical" evidence="2">
    <location>
        <begin position="64"/>
        <end position="81"/>
    </location>
</feature>
<keyword evidence="2" id="KW-0812">Transmembrane</keyword>
<feature type="domain" description="FecR protein" evidence="3">
    <location>
        <begin position="88"/>
        <end position="188"/>
    </location>
</feature>
<dbReference type="Gene3D" id="3.55.50.30">
    <property type="match status" value="1"/>
</dbReference>
<keyword evidence="5" id="KW-1185">Reference proteome</keyword>
<dbReference type="InterPro" id="IPR006860">
    <property type="entry name" value="FecR"/>
</dbReference>
<feature type="compositionally biased region" description="Basic and acidic residues" evidence="1">
    <location>
        <begin position="8"/>
        <end position="19"/>
    </location>
</feature>
<dbReference type="Gene3D" id="2.60.120.1440">
    <property type="match status" value="1"/>
</dbReference>
<dbReference type="EMBL" id="OANT01000011">
    <property type="protein sequence ID" value="SNX46417.1"/>
    <property type="molecule type" value="Genomic_DNA"/>
</dbReference>
<evidence type="ECO:0000313" key="4">
    <source>
        <dbReference type="EMBL" id="SNX46417.1"/>
    </source>
</evidence>
<reference evidence="5" key="1">
    <citation type="submission" date="2016-09" db="EMBL/GenBank/DDBJ databases">
        <authorList>
            <person name="Varghese N."/>
            <person name="Submissions S."/>
        </authorList>
    </citation>
    <scope>NUCLEOTIDE SEQUENCE [LARGE SCALE GENOMIC DNA]</scope>
    <source>
        <strain evidence="5">ANC 4466</strain>
    </source>
</reference>
<dbReference type="PIRSF" id="PIRSF018266">
    <property type="entry name" value="FecR"/>
    <property type="match status" value="1"/>
</dbReference>
<evidence type="ECO:0000259" key="3">
    <source>
        <dbReference type="Pfam" id="PF04773"/>
    </source>
</evidence>
<organism evidence="4 5">
    <name type="scientific">Acinetobacter puyangensis</name>
    <dbReference type="NCBI Taxonomy" id="1096779"/>
    <lineage>
        <taxon>Bacteria</taxon>
        <taxon>Pseudomonadati</taxon>
        <taxon>Pseudomonadota</taxon>
        <taxon>Gammaproteobacteria</taxon>
        <taxon>Moraxellales</taxon>
        <taxon>Moraxellaceae</taxon>
        <taxon>Acinetobacter</taxon>
    </lineage>
</organism>
<dbReference type="PANTHER" id="PTHR30273">
    <property type="entry name" value="PERIPLASMIC SIGNAL SENSOR AND SIGMA FACTOR ACTIVATOR FECR-RELATED"/>
    <property type="match status" value="1"/>
</dbReference>
<dbReference type="Proteomes" id="UP000219042">
    <property type="component" value="Unassembled WGS sequence"/>
</dbReference>
<dbReference type="OrthoDB" id="9771237at2"/>
<dbReference type="InterPro" id="IPR012373">
    <property type="entry name" value="Ferrdict_sens_TM"/>
</dbReference>
<protein>
    <submittedName>
        <fullName evidence="4">FecR family protein</fullName>
    </submittedName>
</protein>
<keyword evidence="2" id="KW-0472">Membrane</keyword>